<keyword evidence="2" id="KW-1185">Reference proteome</keyword>
<evidence type="ECO:0000313" key="2">
    <source>
        <dbReference type="Proteomes" id="UP000001887"/>
    </source>
</evidence>
<organism evidence="1 2">
    <name type="scientific">Pirellula staleyi (strain ATCC 27377 / DSM 6068 / ICPB 4128)</name>
    <name type="common">Pirella staleyi</name>
    <dbReference type="NCBI Taxonomy" id="530564"/>
    <lineage>
        <taxon>Bacteria</taxon>
        <taxon>Pseudomonadati</taxon>
        <taxon>Planctomycetota</taxon>
        <taxon>Planctomycetia</taxon>
        <taxon>Pirellulales</taxon>
        <taxon>Pirellulaceae</taxon>
        <taxon>Pirellula</taxon>
    </lineage>
</organism>
<dbReference type="KEGG" id="psl:Psta_0453"/>
<accession>D2R3B0</accession>
<name>D2R3B0_PIRSD</name>
<dbReference type="HOGENOM" id="CLU_2634997_0_0_0"/>
<gene>
    <name evidence="1" type="ordered locus">Psta_0453</name>
</gene>
<reference evidence="1 2" key="1">
    <citation type="journal article" date="2009" name="Stand. Genomic Sci.">
        <title>Complete genome sequence of Pirellula staleyi type strain (ATCC 27377).</title>
        <authorList>
            <person name="Clum A."/>
            <person name="Tindall B.J."/>
            <person name="Sikorski J."/>
            <person name="Ivanova N."/>
            <person name="Mavrommatis K."/>
            <person name="Lucas S."/>
            <person name="Glavina del Rio T."/>
            <person name="Nolan M."/>
            <person name="Chen F."/>
            <person name="Tice H."/>
            <person name="Pitluck S."/>
            <person name="Cheng J.F."/>
            <person name="Chertkov O."/>
            <person name="Brettin T."/>
            <person name="Han C."/>
            <person name="Detter J.C."/>
            <person name="Kuske C."/>
            <person name="Bruce D."/>
            <person name="Goodwin L."/>
            <person name="Ovchinikova G."/>
            <person name="Pati A."/>
            <person name="Mikhailova N."/>
            <person name="Chen A."/>
            <person name="Palaniappan K."/>
            <person name="Land M."/>
            <person name="Hauser L."/>
            <person name="Chang Y.J."/>
            <person name="Jeffries C.D."/>
            <person name="Chain P."/>
            <person name="Rohde M."/>
            <person name="Goker M."/>
            <person name="Bristow J."/>
            <person name="Eisen J.A."/>
            <person name="Markowitz V."/>
            <person name="Hugenholtz P."/>
            <person name="Kyrpides N.C."/>
            <person name="Klenk H.P."/>
            <person name="Lapidus A."/>
        </authorList>
    </citation>
    <scope>NUCLEOTIDE SEQUENCE [LARGE SCALE GENOMIC DNA]</scope>
    <source>
        <strain evidence="2">ATCC 27377 / DSM 6068 / ICPB 4128</strain>
    </source>
</reference>
<sequence length="77" mass="9094">MPYRVHYCMTGSKETCQFETEAESRSEALSHFHEYMGNCGAEYTSYKVLSCQSYLRNRRNANRIYQPYRNSPRNLPA</sequence>
<protein>
    <submittedName>
        <fullName evidence="1">Uncharacterized protein</fullName>
    </submittedName>
</protein>
<dbReference type="Proteomes" id="UP000001887">
    <property type="component" value="Chromosome"/>
</dbReference>
<dbReference type="STRING" id="530564.Psta_0453"/>
<dbReference type="AlphaFoldDB" id="D2R3B0"/>
<dbReference type="EMBL" id="CP001848">
    <property type="protein sequence ID" value="ADB15141.1"/>
    <property type="molecule type" value="Genomic_DNA"/>
</dbReference>
<proteinExistence type="predicted"/>
<evidence type="ECO:0000313" key="1">
    <source>
        <dbReference type="EMBL" id="ADB15141.1"/>
    </source>
</evidence>